<evidence type="ECO:0000259" key="11">
    <source>
        <dbReference type="PROSITE" id="PS51918"/>
    </source>
</evidence>
<dbReference type="PANTHER" id="PTHR43837:SF1">
    <property type="entry name" value="RIBOSOMAL PROTEIN US12 METHYLTHIOTRANSFERASE RIMO"/>
    <property type="match status" value="1"/>
</dbReference>
<dbReference type="Pfam" id="PF00919">
    <property type="entry name" value="UPF0004"/>
    <property type="match status" value="1"/>
</dbReference>
<dbReference type="HAMAP" id="MF_01865">
    <property type="entry name" value="MTTase_RimO"/>
    <property type="match status" value="1"/>
</dbReference>
<feature type="binding site" evidence="8">
    <location>
        <position position="50"/>
    </location>
    <ligand>
        <name>[4Fe-4S] cluster</name>
        <dbReference type="ChEBI" id="CHEBI:49883"/>
        <label>1</label>
    </ligand>
</feature>
<feature type="binding site" evidence="8">
    <location>
        <position position="153"/>
    </location>
    <ligand>
        <name>[4Fe-4S] cluster</name>
        <dbReference type="ChEBI" id="CHEBI:49883"/>
        <label>2</label>
        <note>4Fe-4S-S-AdoMet</note>
    </ligand>
</feature>
<comment type="subcellular location">
    <subcellularLocation>
        <location evidence="8">Cytoplasm</location>
    </subcellularLocation>
</comment>
<gene>
    <name evidence="8 12" type="primary">rimO</name>
    <name evidence="12" type="ORF">IPJ27_04390</name>
</gene>
<keyword evidence="3 8" id="KW-0808">Transferase</keyword>
<dbReference type="GO" id="GO:0046872">
    <property type="term" value="F:metal ion binding"/>
    <property type="evidence" value="ECO:0007669"/>
    <property type="project" value="UniProtKB-KW"/>
</dbReference>
<dbReference type="NCBIfam" id="TIGR01125">
    <property type="entry name" value="30S ribosomal protein S12 methylthiotransferase RimO"/>
    <property type="match status" value="1"/>
</dbReference>
<dbReference type="GO" id="GO:0035599">
    <property type="term" value="F:aspartic acid methylthiotransferase activity"/>
    <property type="evidence" value="ECO:0007669"/>
    <property type="project" value="TreeGrafter"/>
</dbReference>
<dbReference type="InterPro" id="IPR012340">
    <property type="entry name" value="NA-bd_OB-fold"/>
</dbReference>
<dbReference type="InterPro" id="IPR013848">
    <property type="entry name" value="Methylthiotransferase_N"/>
</dbReference>
<keyword evidence="4 8" id="KW-0949">S-adenosyl-L-methionine</keyword>
<protein>
    <recommendedName>
        <fullName evidence="8">Ribosomal protein uS12 methylthiotransferase RimO</fullName>
        <shortName evidence="8">uS12 MTTase</shortName>
        <shortName evidence="8">uS12 methylthiotransferase</shortName>
        <ecNumber evidence="8">2.8.4.4</ecNumber>
    </recommendedName>
    <alternativeName>
        <fullName evidence="8">Ribosomal protein uS12 (aspartate-C(3))-methylthiotransferase</fullName>
    </alternativeName>
    <alternativeName>
        <fullName evidence="8">Ribosome maturation factor RimO</fullName>
    </alternativeName>
</protein>
<name>A0A935UFV4_9PROT</name>
<feature type="binding site" evidence="8">
    <location>
        <position position="150"/>
    </location>
    <ligand>
        <name>[4Fe-4S] cluster</name>
        <dbReference type="ChEBI" id="CHEBI:49883"/>
        <label>2</label>
        <note>4Fe-4S-S-AdoMet</note>
    </ligand>
</feature>
<dbReference type="EMBL" id="JADJMH010000002">
    <property type="protein sequence ID" value="MBK7674049.1"/>
    <property type="molecule type" value="Genomic_DNA"/>
</dbReference>
<dbReference type="SFLD" id="SFLDS00029">
    <property type="entry name" value="Radical_SAM"/>
    <property type="match status" value="1"/>
</dbReference>
<evidence type="ECO:0000256" key="2">
    <source>
        <dbReference type="ARBA" id="ARBA00022490"/>
    </source>
</evidence>
<dbReference type="Pfam" id="PF04055">
    <property type="entry name" value="Radical_SAM"/>
    <property type="match status" value="1"/>
</dbReference>
<dbReference type="CDD" id="cd01335">
    <property type="entry name" value="Radical_SAM"/>
    <property type="match status" value="1"/>
</dbReference>
<evidence type="ECO:0000256" key="1">
    <source>
        <dbReference type="ARBA" id="ARBA00022485"/>
    </source>
</evidence>
<dbReference type="InterPro" id="IPR007197">
    <property type="entry name" value="rSAM"/>
</dbReference>
<dbReference type="NCBIfam" id="TIGR00089">
    <property type="entry name" value="MiaB/RimO family radical SAM methylthiotransferase"/>
    <property type="match status" value="1"/>
</dbReference>
<dbReference type="FunFam" id="3.80.30.20:FF:000001">
    <property type="entry name" value="tRNA-2-methylthio-N(6)-dimethylallyladenosine synthase 2"/>
    <property type="match status" value="1"/>
</dbReference>
<dbReference type="GO" id="GO:0006400">
    <property type="term" value="P:tRNA modification"/>
    <property type="evidence" value="ECO:0007669"/>
    <property type="project" value="InterPro"/>
</dbReference>
<dbReference type="InterPro" id="IPR005840">
    <property type="entry name" value="Ribosomal_uS12_MeSTrfase_RimO"/>
</dbReference>
<dbReference type="PROSITE" id="PS51918">
    <property type="entry name" value="RADICAL_SAM"/>
    <property type="match status" value="1"/>
</dbReference>
<dbReference type="Gene3D" id="3.40.50.12160">
    <property type="entry name" value="Methylthiotransferase, N-terminal domain"/>
    <property type="match status" value="1"/>
</dbReference>
<comment type="caution">
    <text evidence="12">The sequence shown here is derived from an EMBL/GenBank/DDBJ whole genome shotgun (WGS) entry which is preliminary data.</text>
</comment>
<comment type="function">
    <text evidence="8">Catalyzes the methylthiolation of an aspartic acid residue of ribosomal protein uS12.</text>
</comment>
<evidence type="ECO:0000256" key="7">
    <source>
        <dbReference type="ARBA" id="ARBA00023014"/>
    </source>
</evidence>
<keyword evidence="7 8" id="KW-0411">Iron-sulfur</keyword>
<dbReference type="SFLD" id="SFLDG01082">
    <property type="entry name" value="B12-binding_domain_containing"/>
    <property type="match status" value="1"/>
</dbReference>
<dbReference type="PROSITE" id="PS51449">
    <property type="entry name" value="MTTASE_N"/>
    <property type="match status" value="1"/>
</dbReference>
<dbReference type="SFLD" id="SFLDF00274">
    <property type="entry name" value="ribosomal_protein_S12_methylth"/>
    <property type="match status" value="1"/>
</dbReference>
<dbReference type="FunFam" id="2.40.50.140:FF:000060">
    <property type="entry name" value="Ribosomal protein S12 methylthiotransferase RimO"/>
    <property type="match status" value="1"/>
</dbReference>
<dbReference type="SFLD" id="SFLDG01061">
    <property type="entry name" value="methylthiotransferase"/>
    <property type="match status" value="1"/>
</dbReference>
<evidence type="ECO:0000313" key="13">
    <source>
        <dbReference type="Proteomes" id="UP000697998"/>
    </source>
</evidence>
<dbReference type="Pfam" id="PF18693">
    <property type="entry name" value="TRAM_2"/>
    <property type="match status" value="1"/>
</dbReference>
<keyword evidence="12" id="KW-0689">Ribosomal protein</keyword>
<comment type="similarity">
    <text evidence="8">Belongs to the methylthiotransferase family. RimO subfamily.</text>
</comment>
<feature type="binding site" evidence="8">
    <location>
        <position position="79"/>
    </location>
    <ligand>
        <name>[4Fe-4S] cluster</name>
        <dbReference type="ChEBI" id="CHEBI:49883"/>
        <label>1</label>
    </ligand>
</feature>
<dbReference type="FunFam" id="3.40.50.12160:FF:000002">
    <property type="entry name" value="Ribosomal protein S12 methylthiotransferase RimO"/>
    <property type="match status" value="1"/>
</dbReference>
<evidence type="ECO:0000256" key="5">
    <source>
        <dbReference type="ARBA" id="ARBA00022723"/>
    </source>
</evidence>
<dbReference type="GO" id="GO:0005829">
    <property type="term" value="C:cytosol"/>
    <property type="evidence" value="ECO:0007669"/>
    <property type="project" value="TreeGrafter"/>
</dbReference>
<feature type="binding site" evidence="8">
    <location>
        <position position="14"/>
    </location>
    <ligand>
        <name>[4Fe-4S] cluster</name>
        <dbReference type="ChEBI" id="CHEBI:49883"/>
        <label>1</label>
    </ligand>
</feature>
<keyword evidence="1 8" id="KW-0004">4Fe-4S</keyword>
<dbReference type="SMART" id="SM00729">
    <property type="entry name" value="Elp3"/>
    <property type="match status" value="1"/>
</dbReference>
<dbReference type="Proteomes" id="UP000697998">
    <property type="component" value="Unassembled WGS sequence"/>
</dbReference>
<dbReference type="Gene3D" id="3.80.30.20">
    <property type="entry name" value="tm_1862 like domain"/>
    <property type="match status" value="1"/>
</dbReference>
<comment type="cofactor">
    <cofactor evidence="8">
        <name>[4Fe-4S] cluster</name>
        <dbReference type="ChEBI" id="CHEBI:49883"/>
    </cofactor>
    <text evidence="8">Binds 2 [4Fe-4S] clusters. One cluster is coordinated with 3 cysteines and an exchangeable S-adenosyl-L-methionine.</text>
</comment>
<dbReference type="InterPro" id="IPR002792">
    <property type="entry name" value="TRAM_dom"/>
</dbReference>
<dbReference type="SUPFAM" id="SSF102114">
    <property type="entry name" value="Radical SAM enzymes"/>
    <property type="match status" value="1"/>
</dbReference>
<proteinExistence type="inferred from homology"/>
<dbReference type="Gene3D" id="2.40.50.140">
    <property type="entry name" value="Nucleic acid-binding proteins"/>
    <property type="match status" value="1"/>
</dbReference>
<dbReference type="InterPro" id="IPR005839">
    <property type="entry name" value="Methylthiotransferase"/>
</dbReference>
<feature type="domain" description="Radical SAM core" evidence="11">
    <location>
        <begin position="132"/>
        <end position="369"/>
    </location>
</feature>
<sequence>MSKPKNIGFVSLGCPKALVDSEQILTKLRAEGYLISPSYEGADLVVVNTCGFIDAAVEESLEAIGEALQENGRVIVTGCLGAREAVIRKAHPQVLAVTGPHAADDVLRHVHAHLPQPHDPFTSLVPPQGIKLTPQHFAYLKISEGCNHSCTFCIIPSMRGPLVSRPIGDVLQEARTLAESGVRELLVISQDTSAYGVDLKYRTGFVGGRPLRTRLRELCEALGELGIWVRLHYVYPYPSVDALVPLMAEGRILPYLDVPFQHASPRILKAMKRPASAEDNLERLRAWRAVCPEITVRSTFITGFPGETEGEFEELLRFIAEARLDRVGCFAYSPVAGAAANALPDSLPEEVREERRQRLMALQEDISAELLAAKIGREIEVLVDEVDEEGTIARSPADAPEIDGLVFVNDHFDAEPGDFLRVRVVDADEHDLYAEVAGCAA</sequence>
<dbReference type="PROSITE" id="PS50926">
    <property type="entry name" value="TRAM"/>
    <property type="match status" value="1"/>
</dbReference>
<organism evidence="12 13">
    <name type="scientific">Candidatus Accumulibacter proximus</name>
    <dbReference type="NCBI Taxonomy" id="2954385"/>
    <lineage>
        <taxon>Bacteria</taxon>
        <taxon>Pseudomonadati</taxon>
        <taxon>Pseudomonadota</taxon>
        <taxon>Betaproteobacteria</taxon>
        <taxon>Candidatus Accumulibacter</taxon>
    </lineage>
</organism>
<keyword evidence="12" id="KW-0687">Ribonucleoprotein</keyword>
<keyword evidence="5 8" id="KW-0479">Metal-binding</keyword>
<feature type="binding site" evidence="8">
    <location>
        <position position="146"/>
    </location>
    <ligand>
        <name>[4Fe-4S] cluster</name>
        <dbReference type="ChEBI" id="CHEBI:49883"/>
        <label>2</label>
        <note>4Fe-4S-S-AdoMet</note>
    </ligand>
</feature>
<dbReference type="InterPro" id="IPR058240">
    <property type="entry name" value="rSAM_sf"/>
</dbReference>
<evidence type="ECO:0000313" key="12">
    <source>
        <dbReference type="EMBL" id="MBK7674049.1"/>
    </source>
</evidence>
<evidence type="ECO:0000259" key="9">
    <source>
        <dbReference type="PROSITE" id="PS50926"/>
    </source>
</evidence>
<dbReference type="InterPro" id="IPR020612">
    <property type="entry name" value="Methylthiotransferase_CS"/>
</dbReference>
<reference evidence="12 13" key="1">
    <citation type="submission" date="2020-10" db="EMBL/GenBank/DDBJ databases">
        <title>Connecting structure to function with the recovery of over 1000 high-quality activated sludge metagenome-assembled genomes encoding full-length rRNA genes using long-read sequencing.</title>
        <authorList>
            <person name="Singleton C.M."/>
            <person name="Petriglieri F."/>
            <person name="Kristensen J.M."/>
            <person name="Kirkegaard R.H."/>
            <person name="Michaelsen T.Y."/>
            <person name="Andersen M.H."/>
            <person name="Karst S.M."/>
            <person name="Dueholm M.S."/>
            <person name="Nielsen P.H."/>
            <person name="Albertsen M."/>
        </authorList>
    </citation>
    <scope>NUCLEOTIDE SEQUENCE [LARGE SCALE GENOMIC DNA]</scope>
    <source>
        <strain evidence="12">EsbW_18-Q3-R4-48_BATAC.285</strain>
    </source>
</reference>
<dbReference type="GO" id="GO:0051539">
    <property type="term" value="F:4 iron, 4 sulfur cluster binding"/>
    <property type="evidence" value="ECO:0007669"/>
    <property type="project" value="UniProtKB-UniRule"/>
</dbReference>
<keyword evidence="6 8" id="KW-0408">Iron</keyword>
<feature type="domain" description="TRAM" evidence="9">
    <location>
        <begin position="372"/>
        <end position="438"/>
    </location>
</feature>
<evidence type="ECO:0000259" key="10">
    <source>
        <dbReference type="PROSITE" id="PS51449"/>
    </source>
</evidence>
<comment type="catalytic activity">
    <reaction evidence="8">
        <text>L-aspartate(89)-[ribosomal protein uS12]-hydrogen + (sulfur carrier)-SH + AH2 + 2 S-adenosyl-L-methionine = 3-methylsulfanyl-L-aspartate(89)-[ribosomal protein uS12]-hydrogen + (sulfur carrier)-H + 5'-deoxyadenosine + L-methionine + A + S-adenosyl-L-homocysteine + 2 H(+)</text>
        <dbReference type="Rhea" id="RHEA:37087"/>
        <dbReference type="Rhea" id="RHEA-COMP:10460"/>
        <dbReference type="Rhea" id="RHEA-COMP:10461"/>
        <dbReference type="Rhea" id="RHEA-COMP:14737"/>
        <dbReference type="Rhea" id="RHEA-COMP:14739"/>
        <dbReference type="ChEBI" id="CHEBI:13193"/>
        <dbReference type="ChEBI" id="CHEBI:15378"/>
        <dbReference type="ChEBI" id="CHEBI:17319"/>
        <dbReference type="ChEBI" id="CHEBI:17499"/>
        <dbReference type="ChEBI" id="CHEBI:29917"/>
        <dbReference type="ChEBI" id="CHEBI:29961"/>
        <dbReference type="ChEBI" id="CHEBI:57844"/>
        <dbReference type="ChEBI" id="CHEBI:57856"/>
        <dbReference type="ChEBI" id="CHEBI:59789"/>
        <dbReference type="ChEBI" id="CHEBI:64428"/>
        <dbReference type="ChEBI" id="CHEBI:73599"/>
        <dbReference type="EC" id="2.8.4.4"/>
    </reaction>
</comment>
<dbReference type="AlphaFoldDB" id="A0A935UFV4"/>
<dbReference type="InterPro" id="IPR023404">
    <property type="entry name" value="rSAM_horseshoe"/>
</dbReference>
<dbReference type="PANTHER" id="PTHR43837">
    <property type="entry name" value="RIBOSOMAL PROTEIN S12 METHYLTHIOTRANSFERASE RIMO"/>
    <property type="match status" value="1"/>
</dbReference>
<dbReference type="GO" id="GO:0005840">
    <property type="term" value="C:ribosome"/>
    <property type="evidence" value="ECO:0007669"/>
    <property type="project" value="UniProtKB-KW"/>
</dbReference>
<accession>A0A935UFV4</accession>
<dbReference type="GO" id="GO:0103039">
    <property type="term" value="F:protein methylthiotransferase activity"/>
    <property type="evidence" value="ECO:0007669"/>
    <property type="project" value="UniProtKB-EC"/>
</dbReference>
<evidence type="ECO:0000256" key="4">
    <source>
        <dbReference type="ARBA" id="ARBA00022691"/>
    </source>
</evidence>
<keyword evidence="2 8" id="KW-0963">Cytoplasm</keyword>
<feature type="domain" description="MTTase N-terminal" evidence="10">
    <location>
        <begin position="5"/>
        <end position="115"/>
    </location>
</feature>
<dbReference type="InterPro" id="IPR006638">
    <property type="entry name" value="Elp3/MiaA/NifB-like_rSAM"/>
</dbReference>
<dbReference type="PROSITE" id="PS01278">
    <property type="entry name" value="MTTASE_RADICAL"/>
    <property type="match status" value="1"/>
</dbReference>
<evidence type="ECO:0000256" key="6">
    <source>
        <dbReference type="ARBA" id="ARBA00023004"/>
    </source>
</evidence>
<dbReference type="InterPro" id="IPR038135">
    <property type="entry name" value="Methylthiotransferase_N_sf"/>
</dbReference>
<evidence type="ECO:0000256" key="3">
    <source>
        <dbReference type="ARBA" id="ARBA00022679"/>
    </source>
</evidence>
<evidence type="ECO:0000256" key="8">
    <source>
        <dbReference type="HAMAP-Rule" id="MF_01865"/>
    </source>
</evidence>
<dbReference type="EC" id="2.8.4.4" evidence="8"/>